<dbReference type="PROSITE" id="PS51326">
    <property type="entry name" value="AVIDIN_2"/>
    <property type="match status" value="1"/>
</dbReference>
<comment type="subunit">
    <text evidence="3">Homotetramer.</text>
</comment>
<dbReference type="Gene3D" id="2.40.128.30">
    <property type="entry name" value="Avidin-like"/>
    <property type="match status" value="1"/>
</dbReference>
<comment type="subcellular location">
    <subcellularLocation>
        <location evidence="1">Secreted</location>
    </subcellularLocation>
</comment>
<dbReference type="GeneTree" id="ENSGT00390000001847"/>
<feature type="signal peptide" evidence="10">
    <location>
        <begin position="1"/>
        <end position="21"/>
    </location>
</feature>
<evidence type="ECO:0000256" key="3">
    <source>
        <dbReference type="ARBA" id="ARBA00011881"/>
    </source>
</evidence>
<dbReference type="SUPFAM" id="SSF50876">
    <property type="entry name" value="Avidin/streptavidin"/>
    <property type="match status" value="1"/>
</dbReference>
<evidence type="ECO:0000313" key="11">
    <source>
        <dbReference type="Ensembl" id="ENSSMRP00000026059.1"/>
    </source>
</evidence>
<dbReference type="GO" id="GO:0009374">
    <property type="term" value="F:biotin binding"/>
    <property type="evidence" value="ECO:0007669"/>
    <property type="project" value="InterPro"/>
</dbReference>
<evidence type="ECO:0000313" key="12">
    <source>
        <dbReference type="Proteomes" id="UP000694421"/>
    </source>
</evidence>
<dbReference type="InterPro" id="IPR017889">
    <property type="entry name" value="Avidin-like_CS"/>
</dbReference>
<sequence>MATQAALLALLASCLLVLADAASLAPLADADAEEEGAEATKCNLTGTWVNELGSKMTIKAVDRAGNFMGSYWTAVSSTNQPIPRSPLHGGQQSANARGQPTFGFTVNWLSTGSTTVFVGQCFVNSNGEETLETSWLLRSQVAARGDDWKATRVGRNMFTRFK</sequence>
<reference evidence="11" key="2">
    <citation type="submission" date="2025-09" db="UniProtKB">
        <authorList>
            <consortium name="Ensembl"/>
        </authorList>
    </citation>
    <scope>IDENTIFICATION</scope>
</reference>
<dbReference type="GO" id="GO:0005576">
    <property type="term" value="C:extracellular region"/>
    <property type="evidence" value="ECO:0007669"/>
    <property type="project" value="UniProtKB-SubCell"/>
</dbReference>
<keyword evidence="8" id="KW-0092">Biotin</keyword>
<dbReference type="Pfam" id="PF01382">
    <property type="entry name" value="Avidin"/>
    <property type="match status" value="1"/>
</dbReference>
<keyword evidence="7" id="KW-0325">Glycoprotein</keyword>
<dbReference type="PANTHER" id="PTHR34399">
    <property type="entry name" value="AVIDIN-RELATED"/>
    <property type="match status" value="1"/>
</dbReference>
<evidence type="ECO:0000256" key="6">
    <source>
        <dbReference type="ARBA" id="ARBA00023157"/>
    </source>
</evidence>
<keyword evidence="5 10" id="KW-0732">Signal</keyword>
<dbReference type="InterPro" id="IPR051764">
    <property type="entry name" value="Avidin/Streptavidin-rel"/>
</dbReference>
<protein>
    <recommendedName>
        <fullName evidence="13">Avidin</fullName>
    </recommendedName>
</protein>
<evidence type="ECO:0000256" key="5">
    <source>
        <dbReference type="ARBA" id="ARBA00022729"/>
    </source>
</evidence>
<dbReference type="PROSITE" id="PS00577">
    <property type="entry name" value="AVIDIN_1"/>
    <property type="match status" value="1"/>
</dbReference>
<evidence type="ECO:0000256" key="2">
    <source>
        <dbReference type="ARBA" id="ARBA00006297"/>
    </source>
</evidence>
<dbReference type="InterPro" id="IPR036896">
    <property type="entry name" value="Avidin-like_sf"/>
</dbReference>
<organism evidence="11 12">
    <name type="scientific">Salvator merianae</name>
    <name type="common">Argentine black and white tegu</name>
    <name type="synonym">Tupinambis merianae</name>
    <dbReference type="NCBI Taxonomy" id="96440"/>
    <lineage>
        <taxon>Eukaryota</taxon>
        <taxon>Metazoa</taxon>
        <taxon>Chordata</taxon>
        <taxon>Craniata</taxon>
        <taxon>Vertebrata</taxon>
        <taxon>Euteleostomi</taxon>
        <taxon>Lepidosauria</taxon>
        <taxon>Squamata</taxon>
        <taxon>Bifurcata</taxon>
        <taxon>Unidentata</taxon>
        <taxon>Episquamata</taxon>
        <taxon>Laterata</taxon>
        <taxon>Teiioidea</taxon>
        <taxon>Teiidae</taxon>
        <taxon>Salvator</taxon>
    </lineage>
</organism>
<feature type="chain" id="PRO_5034312547" description="Avidin" evidence="10">
    <location>
        <begin position="22"/>
        <end position="162"/>
    </location>
</feature>
<feature type="disulfide bond" evidence="9">
    <location>
        <begin position="42"/>
        <end position="121"/>
    </location>
</feature>
<reference evidence="11" key="1">
    <citation type="submission" date="2025-08" db="UniProtKB">
        <authorList>
            <consortium name="Ensembl"/>
        </authorList>
    </citation>
    <scope>IDENTIFICATION</scope>
</reference>
<evidence type="ECO:0000256" key="9">
    <source>
        <dbReference type="PIRSR" id="PIRSR605468-51"/>
    </source>
</evidence>
<dbReference type="AlphaFoldDB" id="A0A8D0KMK7"/>
<evidence type="ECO:0000256" key="8">
    <source>
        <dbReference type="ARBA" id="ARBA00023267"/>
    </source>
</evidence>
<keyword evidence="6 9" id="KW-1015">Disulfide bond</keyword>
<evidence type="ECO:0000256" key="1">
    <source>
        <dbReference type="ARBA" id="ARBA00004613"/>
    </source>
</evidence>
<dbReference type="InterPro" id="IPR005469">
    <property type="entry name" value="Avidin"/>
</dbReference>
<comment type="similarity">
    <text evidence="2">Belongs to the avidin/streptavidin family.</text>
</comment>
<keyword evidence="4" id="KW-0964">Secreted</keyword>
<dbReference type="OMA" id="WKFSEST"/>
<dbReference type="Ensembl" id="ENSSMRT00000030469.1">
    <property type="protein sequence ID" value="ENSSMRP00000026059.1"/>
    <property type="gene ID" value="ENSSMRG00000020119.1"/>
</dbReference>
<dbReference type="PANTHER" id="PTHR34399:SF3">
    <property type="entry name" value="AVID PROTEIN-RELATED"/>
    <property type="match status" value="1"/>
</dbReference>
<evidence type="ECO:0000256" key="7">
    <source>
        <dbReference type="ARBA" id="ARBA00023180"/>
    </source>
</evidence>
<evidence type="ECO:0000256" key="10">
    <source>
        <dbReference type="SAM" id="SignalP"/>
    </source>
</evidence>
<evidence type="ECO:0008006" key="13">
    <source>
        <dbReference type="Google" id="ProtNLM"/>
    </source>
</evidence>
<keyword evidence="12" id="KW-1185">Reference proteome</keyword>
<dbReference type="Proteomes" id="UP000694421">
    <property type="component" value="Unplaced"/>
</dbReference>
<dbReference type="InterPro" id="IPR005468">
    <property type="entry name" value="Avidin/str"/>
</dbReference>
<name>A0A8D0KMK7_SALMN</name>
<accession>A0A8D0KMK7</accession>
<dbReference type="PRINTS" id="PR00709">
    <property type="entry name" value="AVIDIN"/>
</dbReference>
<evidence type="ECO:0000256" key="4">
    <source>
        <dbReference type="ARBA" id="ARBA00022525"/>
    </source>
</evidence>
<proteinExistence type="inferred from homology"/>